<feature type="domain" description="TadE-like" evidence="3">
    <location>
        <begin position="24"/>
        <end position="66"/>
    </location>
</feature>
<evidence type="ECO:0000256" key="1">
    <source>
        <dbReference type="SAM" id="MobiDB-lite"/>
    </source>
</evidence>
<dbReference type="InterPro" id="IPR012495">
    <property type="entry name" value="TadE-like_dom"/>
</dbReference>
<dbReference type="EMBL" id="JBHSFQ010000002">
    <property type="protein sequence ID" value="MFC4560705.1"/>
    <property type="molecule type" value="Genomic_DNA"/>
</dbReference>
<keyword evidence="2" id="KW-0812">Transmembrane</keyword>
<keyword evidence="5" id="KW-1185">Reference proteome</keyword>
<keyword evidence="2" id="KW-0472">Membrane</keyword>
<dbReference type="RefSeq" id="WP_378571092.1">
    <property type="nucleotide sequence ID" value="NZ_JBHSFQ010000002.1"/>
</dbReference>
<gene>
    <name evidence="4" type="ORF">ACFO4E_02415</name>
</gene>
<name>A0ABV9DPW6_9ACTN</name>
<dbReference type="Proteomes" id="UP001595923">
    <property type="component" value="Unassembled WGS sequence"/>
</dbReference>
<evidence type="ECO:0000256" key="2">
    <source>
        <dbReference type="SAM" id="Phobius"/>
    </source>
</evidence>
<accession>A0ABV9DPW6</accession>
<feature type="compositionally biased region" description="Basic residues" evidence="1">
    <location>
        <begin position="8"/>
        <end position="20"/>
    </location>
</feature>
<feature type="region of interest" description="Disordered" evidence="1">
    <location>
        <begin position="1"/>
        <end position="20"/>
    </location>
</feature>
<comment type="caution">
    <text evidence="4">The sequence shown here is derived from an EMBL/GenBank/DDBJ whole genome shotgun (WGS) entry which is preliminary data.</text>
</comment>
<feature type="transmembrane region" description="Helical" evidence="2">
    <location>
        <begin position="30"/>
        <end position="53"/>
    </location>
</feature>
<sequence>MSPEHDPPRRRRARTPRQRRGDRGSQFVEFAAYFPLFLLLVALAFEVFAYFIAVERMHNAARTAARVVSTQGIDAATRTAQDSLPGWMDDAEVTIAANDNRGYYAVVSIDLPIIFDATGLDFTVSRRVDMPSVGAPNPA</sequence>
<reference evidence="5" key="1">
    <citation type="journal article" date="2019" name="Int. J. Syst. Evol. Microbiol.">
        <title>The Global Catalogue of Microorganisms (GCM) 10K type strain sequencing project: providing services to taxonomists for standard genome sequencing and annotation.</title>
        <authorList>
            <consortium name="The Broad Institute Genomics Platform"/>
            <consortium name="The Broad Institute Genome Sequencing Center for Infectious Disease"/>
            <person name="Wu L."/>
            <person name="Ma J."/>
        </authorList>
    </citation>
    <scope>NUCLEOTIDE SEQUENCE [LARGE SCALE GENOMIC DNA]</scope>
    <source>
        <strain evidence="5">XZYJ18</strain>
    </source>
</reference>
<keyword evidence="2" id="KW-1133">Transmembrane helix</keyword>
<evidence type="ECO:0000313" key="5">
    <source>
        <dbReference type="Proteomes" id="UP001595923"/>
    </source>
</evidence>
<organism evidence="4 5">
    <name type="scientific">Nocardiopsis mangrovi</name>
    <dbReference type="NCBI Taxonomy" id="1179818"/>
    <lineage>
        <taxon>Bacteria</taxon>
        <taxon>Bacillati</taxon>
        <taxon>Actinomycetota</taxon>
        <taxon>Actinomycetes</taxon>
        <taxon>Streptosporangiales</taxon>
        <taxon>Nocardiopsidaceae</taxon>
        <taxon>Nocardiopsis</taxon>
    </lineage>
</organism>
<evidence type="ECO:0000313" key="4">
    <source>
        <dbReference type="EMBL" id="MFC4560705.1"/>
    </source>
</evidence>
<evidence type="ECO:0000259" key="3">
    <source>
        <dbReference type="Pfam" id="PF07811"/>
    </source>
</evidence>
<proteinExistence type="predicted"/>
<dbReference type="Pfam" id="PF07811">
    <property type="entry name" value="TadE"/>
    <property type="match status" value="1"/>
</dbReference>
<protein>
    <submittedName>
        <fullName evidence="4">TadE/TadG family type IV pilus assembly protein</fullName>
    </submittedName>
</protein>